<accession>D1C5B3</accession>
<dbReference type="AlphaFoldDB" id="D1C5B3"/>
<keyword evidence="1" id="KW-0812">Transmembrane</keyword>
<feature type="domain" description="SPW repeat-containing integral membrane" evidence="2">
    <location>
        <begin position="19"/>
        <end position="112"/>
    </location>
</feature>
<reference evidence="3 4" key="2">
    <citation type="journal article" date="2010" name="Stand. Genomic Sci.">
        <title>Complete genome sequence of Desulfohalobium retbaense type strain (HR(100)).</title>
        <authorList>
            <person name="Spring S."/>
            <person name="Nolan M."/>
            <person name="Lapidus A."/>
            <person name="Glavina Del Rio T."/>
            <person name="Copeland A."/>
            <person name="Tice H."/>
            <person name="Cheng J.F."/>
            <person name="Lucas S."/>
            <person name="Land M."/>
            <person name="Chen F."/>
            <person name="Bruce D."/>
            <person name="Goodwin L."/>
            <person name="Pitluck S."/>
            <person name="Ivanova N."/>
            <person name="Mavromatis K."/>
            <person name="Mikhailova N."/>
            <person name="Pati A."/>
            <person name="Chen A."/>
            <person name="Palaniappan K."/>
            <person name="Hauser L."/>
            <person name="Chang Y.J."/>
            <person name="Jeffries C.D."/>
            <person name="Munk C."/>
            <person name="Kiss H."/>
            <person name="Chain P."/>
            <person name="Han C."/>
            <person name="Brettin T."/>
            <person name="Detter J.C."/>
            <person name="Schuler E."/>
            <person name="Goker M."/>
            <person name="Rohde M."/>
            <person name="Bristow J."/>
            <person name="Eisen J.A."/>
            <person name="Markowitz V."/>
            <person name="Hugenholtz P."/>
            <person name="Kyrpides N.C."/>
            <person name="Klenk H.P."/>
        </authorList>
    </citation>
    <scope>NUCLEOTIDE SEQUENCE [LARGE SCALE GENOMIC DNA]</scope>
    <source>
        <strain evidence="4">ATCC 49802 / DSM 20745 / S 6022</strain>
    </source>
</reference>
<dbReference type="Pfam" id="PF03779">
    <property type="entry name" value="SPW"/>
    <property type="match status" value="1"/>
</dbReference>
<dbReference type="KEGG" id="sti:Sthe_2000"/>
<feature type="transmembrane region" description="Helical" evidence="1">
    <location>
        <begin position="70"/>
        <end position="89"/>
    </location>
</feature>
<keyword evidence="1" id="KW-0472">Membrane</keyword>
<dbReference type="OrthoDB" id="166183at2"/>
<dbReference type="RefSeq" id="WP_012872476.1">
    <property type="nucleotide sequence ID" value="NC_013523.1"/>
</dbReference>
<proteinExistence type="predicted"/>
<gene>
    <name evidence="3" type="ordered locus">Sthe_2000</name>
</gene>
<feature type="transmembrane region" description="Helical" evidence="1">
    <location>
        <begin position="95"/>
        <end position="117"/>
    </location>
</feature>
<feature type="transmembrane region" description="Helical" evidence="1">
    <location>
        <begin position="16"/>
        <end position="37"/>
    </location>
</feature>
<dbReference type="HOGENOM" id="CLU_1980158_0_0_0"/>
<organism evidence="3 4">
    <name type="scientific">Sphaerobacter thermophilus (strain ATCC 49802 / DSM 20745 / KCCM 41009 / NCIMB 13125 / S 6022)</name>
    <dbReference type="NCBI Taxonomy" id="479434"/>
    <lineage>
        <taxon>Bacteria</taxon>
        <taxon>Pseudomonadati</taxon>
        <taxon>Thermomicrobiota</taxon>
        <taxon>Thermomicrobia</taxon>
        <taxon>Sphaerobacterales</taxon>
        <taxon>Sphaerobacterineae</taxon>
        <taxon>Sphaerobacteraceae</taxon>
        <taxon>Sphaerobacter</taxon>
    </lineage>
</organism>
<name>D1C5B3_SPHTD</name>
<evidence type="ECO:0000256" key="1">
    <source>
        <dbReference type="SAM" id="Phobius"/>
    </source>
</evidence>
<sequence>MHQESREFDLTERLRISTLIIVLVAIWLMLSPFVLDYNHLRDSAWNAIAVAWVAAFIAGLRVTGAADEGWLSWVNALIGLYLIASPWIWGDADNLTLVVNHVICGLFITSMAAWSALGTPTLTSRA</sequence>
<evidence type="ECO:0000259" key="2">
    <source>
        <dbReference type="Pfam" id="PF03779"/>
    </source>
</evidence>
<reference evidence="4" key="1">
    <citation type="submission" date="2009-11" db="EMBL/GenBank/DDBJ databases">
        <title>The complete chromosome 1 of Sphaerobacter thermophilus DSM 20745.</title>
        <authorList>
            <person name="Lucas S."/>
            <person name="Copeland A."/>
            <person name="Lapidus A."/>
            <person name="Glavina del Rio T."/>
            <person name="Dalin E."/>
            <person name="Tice H."/>
            <person name="Bruce D."/>
            <person name="Goodwin L."/>
            <person name="Pitluck S."/>
            <person name="Kyrpides N."/>
            <person name="Mavromatis K."/>
            <person name="Ivanova N."/>
            <person name="Mikhailova N."/>
            <person name="LaButti K.M."/>
            <person name="Clum A."/>
            <person name="Sun H.I."/>
            <person name="Brettin T."/>
            <person name="Detter J.C."/>
            <person name="Han C."/>
            <person name="Larimer F."/>
            <person name="Land M."/>
            <person name="Hauser L."/>
            <person name="Markowitz V."/>
            <person name="Cheng J.F."/>
            <person name="Hugenholtz P."/>
            <person name="Woyke T."/>
            <person name="Wu D."/>
            <person name="Steenblock K."/>
            <person name="Schneider S."/>
            <person name="Pukall R."/>
            <person name="Goeker M."/>
            <person name="Klenk H.P."/>
            <person name="Eisen J.A."/>
        </authorList>
    </citation>
    <scope>NUCLEOTIDE SEQUENCE [LARGE SCALE GENOMIC DNA]</scope>
    <source>
        <strain evidence="4">ATCC 49802 / DSM 20745 / S 6022</strain>
    </source>
</reference>
<dbReference type="InParanoid" id="D1C5B3"/>
<keyword evidence="4" id="KW-1185">Reference proteome</keyword>
<keyword evidence="1" id="KW-1133">Transmembrane helix</keyword>
<dbReference type="EMBL" id="CP001823">
    <property type="protein sequence ID" value="ACZ39430.1"/>
    <property type="molecule type" value="Genomic_DNA"/>
</dbReference>
<dbReference type="InterPro" id="IPR005530">
    <property type="entry name" value="SPW"/>
</dbReference>
<dbReference type="Proteomes" id="UP000002027">
    <property type="component" value="Chromosome 1"/>
</dbReference>
<feature type="transmembrane region" description="Helical" evidence="1">
    <location>
        <begin position="43"/>
        <end position="63"/>
    </location>
</feature>
<protein>
    <recommendedName>
        <fullName evidence="2">SPW repeat-containing integral membrane domain-containing protein</fullName>
    </recommendedName>
</protein>
<evidence type="ECO:0000313" key="3">
    <source>
        <dbReference type="EMBL" id="ACZ39430.1"/>
    </source>
</evidence>
<evidence type="ECO:0000313" key="4">
    <source>
        <dbReference type="Proteomes" id="UP000002027"/>
    </source>
</evidence>